<dbReference type="AlphaFoldDB" id="A0AA35RN78"/>
<evidence type="ECO:0000313" key="3">
    <source>
        <dbReference type="Proteomes" id="UP001174909"/>
    </source>
</evidence>
<feature type="domain" description="Sialidase" evidence="1">
    <location>
        <begin position="37"/>
        <end position="157"/>
    </location>
</feature>
<reference evidence="2" key="1">
    <citation type="submission" date="2023-03" db="EMBL/GenBank/DDBJ databases">
        <authorList>
            <person name="Steffen K."/>
            <person name="Cardenas P."/>
        </authorList>
    </citation>
    <scope>NUCLEOTIDE SEQUENCE</scope>
</reference>
<keyword evidence="3" id="KW-1185">Reference proteome</keyword>
<dbReference type="InterPro" id="IPR013320">
    <property type="entry name" value="ConA-like_dom_sf"/>
</dbReference>
<organism evidence="2 3">
    <name type="scientific">Geodia barretti</name>
    <name type="common">Barrett's horny sponge</name>
    <dbReference type="NCBI Taxonomy" id="519541"/>
    <lineage>
        <taxon>Eukaryota</taxon>
        <taxon>Metazoa</taxon>
        <taxon>Porifera</taxon>
        <taxon>Demospongiae</taxon>
        <taxon>Heteroscleromorpha</taxon>
        <taxon>Tetractinellida</taxon>
        <taxon>Astrophorina</taxon>
        <taxon>Geodiidae</taxon>
        <taxon>Geodia</taxon>
    </lineage>
</organism>
<comment type="caution">
    <text evidence="2">The sequence shown here is derived from an EMBL/GenBank/DDBJ whole genome shotgun (WGS) entry which is preliminary data.</text>
</comment>
<dbReference type="Gene3D" id="2.60.120.200">
    <property type="match status" value="1"/>
</dbReference>
<accession>A0AA35RN78</accession>
<dbReference type="Gene3D" id="2.120.10.10">
    <property type="match status" value="1"/>
</dbReference>
<evidence type="ECO:0000313" key="2">
    <source>
        <dbReference type="EMBL" id="CAI8014660.1"/>
    </source>
</evidence>
<dbReference type="InterPro" id="IPR036278">
    <property type="entry name" value="Sialidase_sf"/>
</dbReference>
<protein>
    <recommendedName>
        <fullName evidence="1">Sialidase domain-containing protein</fullName>
    </recommendedName>
</protein>
<evidence type="ECO:0000259" key="1">
    <source>
        <dbReference type="Pfam" id="PF13088"/>
    </source>
</evidence>
<dbReference type="SUPFAM" id="SSF49899">
    <property type="entry name" value="Concanavalin A-like lectins/glucanases"/>
    <property type="match status" value="1"/>
</dbReference>
<gene>
    <name evidence="2" type="ORF">GBAR_LOCUS9155</name>
</gene>
<dbReference type="SUPFAM" id="SSF50939">
    <property type="entry name" value="Sialidases"/>
    <property type="match status" value="1"/>
</dbReference>
<dbReference type="Pfam" id="PF13088">
    <property type="entry name" value="BNR_2"/>
    <property type="match status" value="1"/>
</dbReference>
<proteinExistence type="predicted"/>
<dbReference type="InterPro" id="IPR011040">
    <property type="entry name" value="Sialidase"/>
</dbReference>
<dbReference type="CDD" id="cd15482">
    <property type="entry name" value="Sialidase_non-viral"/>
    <property type="match status" value="1"/>
</dbReference>
<dbReference type="Proteomes" id="UP001174909">
    <property type="component" value="Unassembled WGS sequence"/>
</dbReference>
<sequence>MLVLRDADAELPRDADVAELGGLRFERFAHPHLRGPDEEQVTETLIPGTLVMLMRSQGYGEYYYQTTSTDYGRTWSAAGPALWHSPVPSQPYLITLTDGTLVAVNGQRQNCRIVATASFDNGATWDVAHQQVVLDHQRFLGADFAYPQLTEVADGRLLSIYYSHDHKDESGERSGIFGTFLETRLFRPAYRGVELAEVGAVRRGLHGGALALRRGRGQRGGRRRRAPLRQAGGAGLGCRQARHGAPFRWPRRLRLRVGVPGAAHRPRVHGGSVDLHRGAGAHPDHRLQAAALLDRAAPRPAVPAPRREWPVIPLLENLAATTLEAGRWYHVAVAVRITLDSYERVLFYLDGEVDANDNLALPASAEHAAAISDWHESAGPRWQAHHQRRSRHQDIGEQADTIRAAEDHLYIGMQHDRGTAPFAGLIDELALHGSGLLPGEVRASIAVHRRGDGEVCSGVIARPVSGWGRFGAEVYIPEATAIEFAVTAPDGTVLRTGVSPGDSLADLDAPELRLAARLTSSDPGRTPVLRSWSLLEADR</sequence>
<dbReference type="EMBL" id="CASHTH010001383">
    <property type="protein sequence ID" value="CAI8014660.1"/>
    <property type="molecule type" value="Genomic_DNA"/>
</dbReference>
<name>A0AA35RN78_GEOBA</name>